<accession>A0A9K3LE29</accession>
<evidence type="ECO:0000256" key="1">
    <source>
        <dbReference type="ARBA" id="ARBA00022723"/>
    </source>
</evidence>
<dbReference type="OrthoDB" id="429950at2759"/>
<proteinExistence type="predicted"/>
<name>A0A9K3LE29_9STRA</name>
<organism evidence="5 6">
    <name type="scientific">Nitzschia inconspicua</name>
    <dbReference type="NCBI Taxonomy" id="303405"/>
    <lineage>
        <taxon>Eukaryota</taxon>
        <taxon>Sar</taxon>
        <taxon>Stramenopiles</taxon>
        <taxon>Ochrophyta</taxon>
        <taxon>Bacillariophyta</taxon>
        <taxon>Bacillariophyceae</taxon>
        <taxon>Bacillariophycidae</taxon>
        <taxon>Bacillariales</taxon>
        <taxon>Bacillariaceae</taxon>
        <taxon>Nitzschia</taxon>
    </lineage>
</organism>
<keyword evidence="1" id="KW-0479">Metal-binding</keyword>
<dbReference type="EMBL" id="JAGRRH010000013">
    <property type="protein sequence ID" value="KAG7360755.1"/>
    <property type="molecule type" value="Genomic_DNA"/>
</dbReference>
<evidence type="ECO:0000313" key="6">
    <source>
        <dbReference type="Proteomes" id="UP000693970"/>
    </source>
</evidence>
<evidence type="ECO:0000259" key="4">
    <source>
        <dbReference type="PROSITE" id="PS50064"/>
    </source>
</evidence>
<dbReference type="GO" id="GO:0008270">
    <property type="term" value="F:zinc ion binding"/>
    <property type="evidence" value="ECO:0007669"/>
    <property type="project" value="InterPro"/>
</dbReference>
<reference evidence="5" key="1">
    <citation type="journal article" date="2021" name="Sci. Rep.">
        <title>Diploid genomic architecture of Nitzschia inconspicua, an elite biomass production diatom.</title>
        <authorList>
            <person name="Oliver A."/>
            <person name="Podell S."/>
            <person name="Pinowska A."/>
            <person name="Traller J.C."/>
            <person name="Smith S.R."/>
            <person name="McClure R."/>
            <person name="Beliaev A."/>
            <person name="Bohutskyi P."/>
            <person name="Hill E.A."/>
            <person name="Rabines A."/>
            <person name="Zheng H."/>
            <person name="Allen L.Z."/>
            <person name="Kuo A."/>
            <person name="Grigoriev I.V."/>
            <person name="Allen A.E."/>
            <person name="Hazlebeck D."/>
            <person name="Allen E.E."/>
        </authorList>
    </citation>
    <scope>NUCLEOTIDE SEQUENCE</scope>
    <source>
        <strain evidence="5">Hildebrandi</strain>
    </source>
</reference>
<reference evidence="5" key="2">
    <citation type="submission" date="2021-04" db="EMBL/GenBank/DDBJ databases">
        <authorList>
            <person name="Podell S."/>
        </authorList>
    </citation>
    <scope>NUCLEOTIDE SEQUENCE</scope>
    <source>
        <strain evidence="5">Hildebrandi</strain>
    </source>
</reference>
<feature type="region of interest" description="Disordered" evidence="3">
    <location>
        <begin position="158"/>
        <end position="184"/>
    </location>
</feature>
<comment type="caution">
    <text evidence="5">The sequence shown here is derived from an EMBL/GenBank/DDBJ whole genome shotgun (WGS) entry which is preliminary data.</text>
</comment>
<dbReference type="PROSITE" id="PS50064">
    <property type="entry name" value="ZF_PARP_2"/>
    <property type="match status" value="1"/>
</dbReference>
<dbReference type="Proteomes" id="UP000693970">
    <property type="component" value="Unassembled WGS sequence"/>
</dbReference>
<protein>
    <submittedName>
        <fullName evidence="5">PolyADP-ribose polymerase and DNA-ligase Zn-finger region-containing protein</fullName>
    </submittedName>
</protein>
<evidence type="ECO:0000256" key="2">
    <source>
        <dbReference type="ARBA" id="ARBA00022833"/>
    </source>
</evidence>
<dbReference type="SMART" id="SM01336">
    <property type="entry name" value="zf-PARP"/>
    <property type="match status" value="1"/>
</dbReference>
<evidence type="ECO:0000256" key="3">
    <source>
        <dbReference type="SAM" id="MobiDB-lite"/>
    </source>
</evidence>
<evidence type="ECO:0000313" key="5">
    <source>
        <dbReference type="EMBL" id="KAG7360755.1"/>
    </source>
</evidence>
<feature type="domain" description="PARP-type" evidence="4">
    <location>
        <begin position="51"/>
        <end position="135"/>
    </location>
</feature>
<keyword evidence="6" id="KW-1185">Reference proteome</keyword>
<keyword evidence="2" id="KW-0862">Zinc</keyword>
<dbReference type="AlphaFoldDB" id="A0A9K3LE29"/>
<gene>
    <name evidence="5" type="ORF">IV203_035854</name>
</gene>
<sequence>MGPKKLPDPSKVLPRDPTGSYLHLKLKRFANIQDVSMPYARKTWQQYPHDVAVSLAPNARAMCRQCHAKICKNELRYQLLLQCHKGCKNAAYFHADCVWKYPETSKIINLDEFFGLDDLPEMIKAKVEKDFSTFVTSQMVRDIADTDAAAVTKKRAKTKASGDSVTSTPVKKKGKVRSSSIDGK</sequence>
<dbReference type="InterPro" id="IPR001510">
    <property type="entry name" value="Znf_PARP"/>
</dbReference>
<dbReference type="GO" id="GO:0003677">
    <property type="term" value="F:DNA binding"/>
    <property type="evidence" value="ECO:0007669"/>
    <property type="project" value="InterPro"/>
</dbReference>